<evidence type="ECO:0008006" key="4">
    <source>
        <dbReference type="Google" id="ProtNLM"/>
    </source>
</evidence>
<comment type="caution">
    <text evidence="2">The sequence shown here is derived from an EMBL/GenBank/DDBJ whole genome shotgun (WGS) entry which is preliminary data.</text>
</comment>
<evidence type="ECO:0000256" key="1">
    <source>
        <dbReference type="SAM" id="MobiDB-lite"/>
    </source>
</evidence>
<gene>
    <name evidence="2" type="ORF">QBC47DRAFT_308514</name>
</gene>
<feature type="compositionally biased region" description="Basic and acidic residues" evidence="1">
    <location>
        <begin position="236"/>
        <end position="245"/>
    </location>
</feature>
<dbReference type="Proteomes" id="UP001239445">
    <property type="component" value="Unassembled WGS sequence"/>
</dbReference>
<feature type="region of interest" description="Disordered" evidence="1">
    <location>
        <begin position="209"/>
        <end position="273"/>
    </location>
</feature>
<organism evidence="2 3">
    <name type="scientific">Echria macrotheca</name>
    <dbReference type="NCBI Taxonomy" id="438768"/>
    <lineage>
        <taxon>Eukaryota</taxon>
        <taxon>Fungi</taxon>
        <taxon>Dikarya</taxon>
        <taxon>Ascomycota</taxon>
        <taxon>Pezizomycotina</taxon>
        <taxon>Sordariomycetes</taxon>
        <taxon>Sordariomycetidae</taxon>
        <taxon>Sordariales</taxon>
        <taxon>Schizotheciaceae</taxon>
        <taxon>Echria</taxon>
    </lineage>
</organism>
<sequence>MTAEFWNPEQVPCPSLWTGSTKDTQSDSGHDRSAHAVEGVGIGSQPMVNIVLEADHDSHLPQLDEKGQTEKGRDVPRHSGVPLGPFPLSDPGTDFVRNMPSPGRSKGKNKDNDDKTTSGPSSKRCRSKDRELSANTSSTWFTFTTANSSTKSGETDPNGSESEAEDDYCSDYTPDVPHMSATHPFMQHKPAVLSGLLERFSCWLVPKSPATDTQTDNHSSQQESREKLSQIRNKRARDGFRKDDSNTGSDEQDPRLTNAKKPRREEKQRRPRLACPYYKKAPMRYYDCHGKILSSISHLKQHLSRNHQLPVYCPICQDIFLQEADRDVHVQLRACDLRTDIVHEGLTRNQKEQLKRRASPTVPEEQQWFEIFDILFPGHNPRPTSAYINAELAAETENYLDFERAEGPRIILETLRGQGVSLSRLDNPEHDLGVFRENVLADALARIAQAWQESRSALDGTARRAEAGSASSLLGAPSSTGGRTLVESQDGGVADDQSSLVDKIIDADDGHQGMLLRQVDGATAPASEITDLVHEFPPEVEEEETGTDTRGYNSMPLFQFDIINWSDEDT</sequence>
<name>A0AAJ0B3M9_9PEZI</name>
<feature type="compositionally biased region" description="Polar residues" evidence="1">
    <location>
        <begin position="210"/>
        <end position="222"/>
    </location>
</feature>
<feature type="region of interest" description="Disordered" evidence="1">
    <location>
        <begin position="54"/>
        <end position="175"/>
    </location>
</feature>
<dbReference type="PANTHER" id="PTHR38166">
    <property type="entry name" value="C2H2-TYPE DOMAIN-CONTAINING PROTEIN-RELATED"/>
    <property type="match status" value="1"/>
</dbReference>
<dbReference type="AlphaFoldDB" id="A0AAJ0B3M9"/>
<protein>
    <recommendedName>
        <fullName evidence="4">C2H2-type domain-containing protein</fullName>
    </recommendedName>
</protein>
<feature type="region of interest" description="Disordered" evidence="1">
    <location>
        <begin position="469"/>
        <end position="496"/>
    </location>
</feature>
<feature type="compositionally biased region" description="Basic and acidic residues" evidence="1">
    <location>
        <begin position="24"/>
        <end position="33"/>
    </location>
</feature>
<keyword evidence="3" id="KW-1185">Reference proteome</keyword>
<evidence type="ECO:0000313" key="3">
    <source>
        <dbReference type="Proteomes" id="UP001239445"/>
    </source>
</evidence>
<feature type="compositionally biased region" description="Basic and acidic residues" evidence="1">
    <location>
        <begin position="54"/>
        <end position="77"/>
    </location>
</feature>
<dbReference type="PANTHER" id="PTHR38166:SF1">
    <property type="entry name" value="C2H2-TYPE DOMAIN-CONTAINING PROTEIN"/>
    <property type="match status" value="1"/>
</dbReference>
<feature type="compositionally biased region" description="Polar residues" evidence="1">
    <location>
        <begin position="133"/>
        <end position="161"/>
    </location>
</feature>
<accession>A0AAJ0B3M9</accession>
<feature type="compositionally biased region" description="Low complexity" evidence="1">
    <location>
        <begin position="469"/>
        <end position="482"/>
    </location>
</feature>
<dbReference type="EMBL" id="MU839843">
    <property type="protein sequence ID" value="KAK1751089.1"/>
    <property type="molecule type" value="Genomic_DNA"/>
</dbReference>
<proteinExistence type="predicted"/>
<feature type="region of interest" description="Disordered" evidence="1">
    <location>
        <begin position="1"/>
        <end position="33"/>
    </location>
</feature>
<dbReference type="Gene3D" id="3.30.160.60">
    <property type="entry name" value="Classic Zinc Finger"/>
    <property type="match status" value="1"/>
</dbReference>
<evidence type="ECO:0000313" key="2">
    <source>
        <dbReference type="EMBL" id="KAK1751089.1"/>
    </source>
</evidence>
<reference evidence="2" key="1">
    <citation type="submission" date="2023-06" db="EMBL/GenBank/DDBJ databases">
        <title>Genome-scale phylogeny and comparative genomics of the fungal order Sordariales.</title>
        <authorList>
            <consortium name="Lawrence Berkeley National Laboratory"/>
            <person name="Hensen N."/>
            <person name="Bonometti L."/>
            <person name="Westerberg I."/>
            <person name="Brannstrom I.O."/>
            <person name="Guillou S."/>
            <person name="Cros-Aarteil S."/>
            <person name="Calhoun S."/>
            <person name="Haridas S."/>
            <person name="Kuo A."/>
            <person name="Mondo S."/>
            <person name="Pangilinan J."/>
            <person name="Riley R."/>
            <person name="Labutti K."/>
            <person name="Andreopoulos B."/>
            <person name="Lipzen A."/>
            <person name="Chen C."/>
            <person name="Yanf M."/>
            <person name="Daum C."/>
            <person name="Ng V."/>
            <person name="Clum A."/>
            <person name="Steindorff A."/>
            <person name="Ohm R."/>
            <person name="Martin F."/>
            <person name="Silar P."/>
            <person name="Natvig D."/>
            <person name="Lalanne C."/>
            <person name="Gautier V."/>
            <person name="Ament-Velasquez S.L."/>
            <person name="Kruys A."/>
            <person name="Hutchinson M.I."/>
            <person name="Powell A.J."/>
            <person name="Barry K."/>
            <person name="Miller A.N."/>
            <person name="Grigoriev I.V."/>
            <person name="Debuchy R."/>
            <person name="Gladieux P."/>
            <person name="Thoren M.H."/>
            <person name="Johannesson H."/>
        </authorList>
    </citation>
    <scope>NUCLEOTIDE SEQUENCE</scope>
    <source>
        <strain evidence="2">PSN4</strain>
    </source>
</reference>